<dbReference type="InterPro" id="IPR006059">
    <property type="entry name" value="SBP"/>
</dbReference>
<protein>
    <submittedName>
        <fullName evidence="7">Extracellular solute-binding protein</fullName>
    </submittedName>
</protein>
<evidence type="ECO:0000313" key="7">
    <source>
        <dbReference type="EMBL" id="RKN83923.1"/>
    </source>
</evidence>
<dbReference type="PANTHER" id="PTHR43649:SF33">
    <property type="entry name" value="POLYGALACTURONAN_RHAMNOGALACTURONAN-BINDING PROTEIN YTCQ"/>
    <property type="match status" value="1"/>
</dbReference>
<dbReference type="AlphaFoldDB" id="A0A3B0CDJ9"/>
<feature type="chain" id="PRO_5038772227" evidence="6">
    <location>
        <begin position="24"/>
        <end position="443"/>
    </location>
</feature>
<name>A0A3B0CDJ9_9BACL</name>
<comment type="caution">
    <text evidence="7">The sequence shown here is derived from an EMBL/GenBank/DDBJ whole genome shotgun (WGS) entry which is preliminary data.</text>
</comment>
<accession>A0A3B0CDJ9</accession>
<organism evidence="7 8">
    <name type="scientific">Paenibacillus ginsengarvi</name>
    <dbReference type="NCBI Taxonomy" id="400777"/>
    <lineage>
        <taxon>Bacteria</taxon>
        <taxon>Bacillati</taxon>
        <taxon>Bacillota</taxon>
        <taxon>Bacilli</taxon>
        <taxon>Bacillales</taxon>
        <taxon>Paenibacillaceae</taxon>
        <taxon>Paenibacillus</taxon>
    </lineage>
</organism>
<keyword evidence="4" id="KW-0564">Palmitate</keyword>
<evidence type="ECO:0000256" key="1">
    <source>
        <dbReference type="ARBA" id="ARBA00022475"/>
    </source>
</evidence>
<keyword evidence="5" id="KW-0449">Lipoprotein</keyword>
<dbReference type="SUPFAM" id="SSF53850">
    <property type="entry name" value="Periplasmic binding protein-like II"/>
    <property type="match status" value="1"/>
</dbReference>
<sequence>MRKTIIKAGSLTLALCLTAASLAACSKGSETTESAGQPGQAKPPAAPKEPVELVFYAINGDSEESFNFRFGDMIRKKFPDYTIKYIFNQKGMTLQDLVTSGTRFDITYHAVGFYENFLTPLGLLYDMTDLMKAQKVDVSRFESTTIDAIKQLSGGKMYSLPVYGNNLVLYYNKSIFDKFGVAYPTSNMTWNQMSETAKKLTREDGGVQYYGFGMNPQLVTRMNPLSIPNADLASNSPTINKNDLWKQFFQTFFLDPQSSPGSLKTIPDSNTFLKEKNVAMMAYISSAISISGDQFRQVDWDLVPLPSFSDKPGVGSQINSINFGITSIAKNKEAAMEVLAYMTSDEFQTSLAKKGIMPVLKSDAVRNAIGQESEFKAKNFKAILQNAPAPIPPKALYDAELVNIYAKYGTQIWQGAVDINTAMRQAEEESKKKIEEYLNQNKK</sequence>
<dbReference type="RefSeq" id="WP_120748087.1">
    <property type="nucleotide sequence ID" value="NZ_RBAH01000010.1"/>
</dbReference>
<dbReference type="InterPro" id="IPR050490">
    <property type="entry name" value="Bact_solute-bd_prot1"/>
</dbReference>
<gene>
    <name evidence="7" type="ORF">D7M11_15170</name>
</gene>
<dbReference type="OrthoDB" id="8663148at2"/>
<evidence type="ECO:0000256" key="5">
    <source>
        <dbReference type="ARBA" id="ARBA00023288"/>
    </source>
</evidence>
<feature type="signal peptide" evidence="6">
    <location>
        <begin position="1"/>
        <end position="23"/>
    </location>
</feature>
<evidence type="ECO:0000256" key="3">
    <source>
        <dbReference type="ARBA" id="ARBA00023136"/>
    </source>
</evidence>
<keyword evidence="3" id="KW-0472">Membrane</keyword>
<dbReference type="PROSITE" id="PS51257">
    <property type="entry name" value="PROKAR_LIPOPROTEIN"/>
    <property type="match status" value="1"/>
</dbReference>
<dbReference type="PANTHER" id="PTHR43649">
    <property type="entry name" value="ARABINOSE-BINDING PROTEIN-RELATED"/>
    <property type="match status" value="1"/>
</dbReference>
<reference evidence="7 8" key="1">
    <citation type="journal article" date="2007" name="Int. J. Syst. Evol. Microbiol.">
        <title>Paenibacillus ginsengarvi sp. nov., isolated from soil from ginseng cultivation.</title>
        <authorList>
            <person name="Yoon M.H."/>
            <person name="Ten L.N."/>
            <person name="Im W.T."/>
        </authorList>
    </citation>
    <scope>NUCLEOTIDE SEQUENCE [LARGE SCALE GENOMIC DNA]</scope>
    <source>
        <strain evidence="7 8">KCTC 13059</strain>
    </source>
</reference>
<keyword evidence="8" id="KW-1185">Reference proteome</keyword>
<keyword evidence="1" id="KW-1003">Cell membrane</keyword>
<dbReference type="Proteomes" id="UP000282311">
    <property type="component" value="Unassembled WGS sequence"/>
</dbReference>
<dbReference type="Pfam" id="PF01547">
    <property type="entry name" value="SBP_bac_1"/>
    <property type="match status" value="1"/>
</dbReference>
<keyword evidence="2 6" id="KW-0732">Signal</keyword>
<evidence type="ECO:0000256" key="2">
    <source>
        <dbReference type="ARBA" id="ARBA00022729"/>
    </source>
</evidence>
<evidence type="ECO:0000256" key="6">
    <source>
        <dbReference type="SAM" id="SignalP"/>
    </source>
</evidence>
<evidence type="ECO:0000313" key="8">
    <source>
        <dbReference type="Proteomes" id="UP000282311"/>
    </source>
</evidence>
<evidence type="ECO:0000256" key="4">
    <source>
        <dbReference type="ARBA" id="ARBA00023139"/>
    </source>
</evidence>
<dbReference type="EMBL" id="RBAH01000010">
    <property type="protein sequence ID" value="RKN83923.1"/>
    <property type="molecule type" value="Genomic_DNA"/>
</dbReference>
<proteinExistence type="predicted"/>
<dbReference type="Gene3D" id="3.40.190.10">
    <property type="entry name" value="Periplasmic binding protein-like II"/>
    <property type="match status" value="1"/>
</dbReference>